<organism evidence="2 3">
    <name type="scientific">Eumeta variegata</name>
    <name type="common">Bagworm moth</name>
    <name type="synonym">Eumeta japonica</name>
    <dbReference type="NCBI Taxonomy" id="151549"/>
    <lineage>
        <taxon>Eukaryota</taxon>
        <taxon>Metazoa</taxon>
        <taxon>Ecdysozoa</taxon>
        <taxon>Arthropoda</taxon>
        <taxon>Hexapoda</taxon>
        <taxon>Insecta</taxon>
        <taxon>Pterygota</taxon>
        <taxon>Neoptera</taxon>
        <taxon>Endopterygota</taxon>
        <taxon>Lepidoptera</taxon>
        <taxon>Glossata</taxon>
        <taxon>Ditrysia</taxon>
        <taxon>Tineoidea</taxon>
        <taxon>Psychidae</taxon>
        <taxon>Oiketicinae</taxon>
        <taxon>Eumeta</taxon>
    </lineage>
</organism>
<proteinExistence type="predicted"/>
<name>A0A4C1ZYZ9_EUMVA</name>
<dbReference type="Proteomes" id="UP000299102">
    <property type="component" value="Unassembled WGS sequence"/>
</dbReference>
<dbReference type="EMBL" id="BGZK01002239">
    <property type="protein sequence ID" value="GBP92103.1"/>
    <property type="molecule type" value="Genomic_DNA"/>
</dbReference>
<protein>
    <submittedName>
        <fullName evidence="2">Uncharacterized protein</fullName>
    </submittedName>
</protein>
<feature type="region of interest" description="Disordered" evidence="1">
    <location>
        <begin position="20"/>
        <end position="39"/>
    </location>
</feature>
<sequence length="155" mass="17225">MRYLFVVSGTTTTARTHLGTSTVTTPRTPDAPTHRPDRISQNHSFLPRYPILSQKAGNVLVTALRLLVSMGGGDHFGGSHARLPLDLLQKMSLAIILLKKKENGIRAYPTPEYYFKLMCSDLKPFTLVVVHVQLTNAVRCADVVQGRWIDLLSEP</sequence>
<keyword evidence="3" id="KW-1185">Reference proteome</keyword>
<evidence type="ECO:0000313" key="3">
    <source>
        <dbReference type="Proteomes" id="UP000299102"/>
    </source>
</evidence>
<gene>
    <name evidence="2" type="ORF">EVAR_63450_1</name>
</gene>
<reference evidence="2 3" key="1">
    <citation type="journal article" date="2019" name="Commun. Biol.">
        <title>The bagworm genome reveals a unique fibroin gene that provides high tensile strength.</title>
        <authorList>
            <person name="Kono N."/>
            <person name="Nakamura H."/>
            <person name="Ohtoshi R."/>
            <person name="Tomita M."/>
            <person name="Numata K."/>
            <person name="Arakawa K."/>
        </authorList>
    </citation>
    <scope>NUCLEOTIDE SEQUENCE [LARGE SCALE GENOMIC DNA]</scope>
</reference>
<comment type="caution">
    <text evidence="2">The sequence shown here is derived from an EMBL/GenBank/DDBJ whole genome shotgun (WGS) entry which is preliminary data.</text>
</comment>
<evidence type="ECO:0000313" key="2">
    <source>
        <dbReference type="EMBL" id="GBP92103.1"/>
    </source>
</evidence>
<evidence type="ECO:0000256" key="1">
    <source>
        <dbReference type="SAM" id="MobiDB-lite"/>
    </source>
</evidence>
<dbReference type="AlphaFoldDB" id="A0A4C1ZYZ9"/>
<accession>A0A4C1ZYZ9</accession>